<dbReference type="Proteomes" id="UP001515480">
    <property type="component" value="Unassembled WGS sequence"/>
</dbReference>
<name>A0AB34JPM2_PRYPA</name>
<comment type="caution">
    <text evidence="1">The sequence shown here is derived from an EMBL/GenBank/DDBJ whole genome shotgun (WGS) entry which is preliminary data.</text>
</comment>
<dbReference type="EMBL" id="JBGBPQ010000006">
    <property type="protein sequence ID" value="KAL1523018.1"/>
    <property type="molecule type" value="Genomic_DNA"/>
</dbReference>
<sequence>MLGSFSSSICATILASSSVSTRITPLSAPRTWIRLAFQPTADVHPTAFTMLAVSNNAAYTFRSIAERAVTRRSAAFLIIDTSAFATPSCPISAAPSPVSALTDSVNFATPCHCASLTAVSSSALAATSRRIAGAPSFNVAVTISVSSATPCTFACLTAFGACSLPTATCLNTASLSPVPPPSLSVRFATRRPSLTTICSYAFATTSGPVIGPSIYVPATTVVTPTSLPASLPGFGTSAIAATFYSVAAALSPVATTNSVLSATLRTAATFTGLGTSAFLAICCPIAAAPGPVATPTIPVLWATRHASASFSALDDSAIARTSCVAAASSPVAASTFPSTSVSTCFSELRGFAPSLQRIIGRERLHGINRHVFLEFARIINSGTVGKQRDDFGNERVKLTRPSTVVSFLSPTSFSVTTAFSIRSGISTPAKRTATRIGWSAGSAAHIPVAKLASRVHDSTTLPPACVSNAKHTSAVHNGSTFTTTCVPSAELAIPFLWSTGCSPALASAAACTTFGRRHTLCAATGISTGTTFRAVLVIE</sequence>
<organism evidence="1 2">
    <name type="scientific">Prymnesium parvum</name>
    <name type="common">Toxic golden alga</name>
    <dbReference type="NCBI Taxonomy" id="97485"/>
    <lineage>
        <taxon>Eukaryota</taxon>
        <taxon>Haptista</taxon>
        <taxon>Haptophyta</taxon>
        <taxon>Prymnesiophyceae</taxon>
        <taxon>Prymnesiales</taxon>
        <taxon>Prymnesiaceae</taxon>
        <taxon>Prymnesium</taxon>
    </lineage>
</organism>
<evidence type="ECO:0000313" key="2">
    <source>
        <dbReference type="Proteomes" id="UP001515480"/>
    </source>
</evidence>
<accession>A0AB34JPM2</accession>
<proteinExistence type="predicted"/>
<reference evidence="1 2" key="1">
    <citation type="journal article" date="2024" name="Science">
        <title>Giant polyketide synthase enzymes in the biosynthesis of giant marine polyether toxins.</title>
        <authorList>
            <person name="Fallon T.R."/>
            <person name="Shende V.V."/>
            <person name="Wierzbicki I.H."/>
            <person name="Pendleton A.L."/>
            <person name="Watervoot N.F."/>
            <person name="Auber R.P."/>
            <person name="Gonzalez D.J."/>
            <person name="Wisecaver J.H."/>
            <person name="Moore B.S."/>
        </authorList>
    </citation>
    <scope>NUCLEOTIDE SEQUENCE [LARGE SCALE GENOMIC DNA]</scope>
    <source>
        <strain evidence="1 2">12B1</strain>
    </source>
</reference>
<evidence type="ECO:0000313" key="1">
    <source>
        <dbReference type="EMBL" id="KAL1523018.1"/>
    </source>
</evidence>
<gene>
    <name evidence="1" type="ORF">AB1Y20_017980</name>
</gene>
<protein>
    <submittedName>
        <fullName evidence="1">Uncharacterized protein</fullName>
    </submittedName>
</protein>
<keyword evidence="2" id="KW-1185">Reference proteome</keyword>
<dbReference type="AlphaFoldDB" id="A0AB34JPM2"/>